<protein>
    <recommendedName>
        <fullName evidence="3">Tetratricopeptide repeat protein</fullName>
    </recommendedName>
</protein>
<accession>A0A172XUD4</accession>
<name>A0A172XUD4_9FLAO</name>
<organism evidence="1 2">
    <name type="scientific">Chryseobacterium glaciei</name>
    <dbReference type="NCBI Taxonomy" id="1685010"/>
    <lineage>
        <taxon>Bacteria</taxon>
        <taxon>Pseudomonadati</taxon>
        <taxon>Bacteroidota</taxon>
        <taxon>Flavobacteriia</taxon>
        <taxon>Flavobacteriales</taxon>
        <taxon>Weeksellaceae</taxon>
        <taxon>Chryseobacterium group</taxon>
        <taxon>Chryseobacterium</taxon>
    </lineage>
</organism>
<gene>
    <name evidence="1" type="ORF">A0O34_08660</name>
</gene>
<dbReference type="STRING" id="1685010.A0O34_08660"/>
<evidence type="ECO:0000313" key="1">
    <source>
        <dbReference type="EMBL" id="ANF50588.1"/>
    </source>
</evidence>
<proteinExistence type="predicted"/>
<dbReference type="Proteomes" id="UP000077824">
    <property type="component" value="Chromosome"/>
</dbReference>
<dbReference type="AlphaFoldDB" id="A0A172XUD4"/>
<dbReference type="Gene3D" id="1.25.40.10">
    <property type="entry name" value="Tetratricopeptide repeat domain"/>
    <property type="match status" value="1"/>
</dbReference>
<evidence type="ECO:0000313" key="2">
    <source>
        <dbReference type="Proteomes" id="UP000077824"/>
    </source>
</evidence>
<dbReference type="EMBL" id="CP015199">
    <property type="protein sequence ID" value="ANF50588.1"/>
    <property type="molecule type" value="Genomic_DNA"/>
</dbReference>
<keyword evidence="2" id="KW-1185">Reference proteome</keyword>
<sequence>MIVLLQFIYCKKTEPQKVLNSNNKEISIQNISQKNITDTIHGYFNNDNIIDYIEINTKPSEEKELSIYLGSYQNQFKKIKSITITNDDFSEVENPIENFFVSNGKVGEIIIGSSCCGNFKTTETYNYKYLNNNWFLYKTLVSTVDDDFIPIINLNLNDLSESINGEKSANNKLVYSKEIEDSKSQNLNLFNEKLNLFKKNYLNKTIKNINGIDLDSITELLYFFPLQENNLNNYNDLAFYNMYTKDGSIGSIFLLKEIVNKFPDRIVSYINLGDAYWEFDNQQKAREAYQKYIDLMKIQNKDLNKIPKRVYERSK</sequence>
<dbReference type="SUPFAM" id="SSF48452">
    <property type="entry name" value="TPR-like"/>
    <property type="match status" value="1"/>
</dbReference>
<reference evidence="1 2" key="1">
    <citation type="submission" date="2016-04" db="EMBL/GenBank/DDBJ databases">
        <title>Complete Genome Sequence of Chryseobacterium sp. IHBB 10212.</title>
        <authorList>
            <person name="Pal M."/>
            <person name="Swarnkar M.K."/>
            <person name="Kaushal K."/>
            <person name="Chhibber S."/>
            <person name="Singh A.K."/>
            <person name="Gulati A."/>
        </authorList>
    </citation>
    <scope>NUCLEOTIDE SEQUENCE [LARGE SCALE GENOMIC DNA]</scope>
    <source>
        <strain evidence="1 2">IHBB 10212</strain>
    </source>
</reference>
<evidence type="ECO:0008006" key="3">
    <source>
        <dbReference type="Google" id="ProtNLM"/>
    </source>
</evidence>
<dbReference type="InterPro" id="IPR011990">
    <property type="entry name" value="TPR-like_helical_dom_sf"/>
</dbReference>
<dbReference type="KEGG" id="chh:A0O34_08660"/>